<proteinExistence type="predicted"/>
<dbReference type="Proteomes" id="UP000221250">
    <property type="component" value="Segment"/>
</dbReference>
<evidence type="ECO:0000313" key="1">
    <source>
        <dbReference type="EMBL" id="AQT28784.1"/>
    </source>
</evidence>
<organism evidence="1 2">
    <name type="scientific">Erwinia phage vB_EamM_Yoloswag</name>
    <dbReference type="NCBI Taxonomy" id="1958956"/>
    <lineage>
        <taxon>Viruses</taxon>
        <taxon>Duplodnaviria</taxon>
        <taxon>Heunggongvirae</taxon>
        <taxon>Uroviricota</taxon>
        <taxon>Caudoviricetes</taxon>
        <taxon>Yoloswagvirus</taxon>
        <taxon>Yoloswagvirus yoloswag</taxon>
    </lineage>
</organism>
<dbReference type="EMBL" id="KY448244">
    <property type="protein sequence ID" value="AQT28784.1"/>
    <property type="molecule type" value="Genomic_DNA"/>
</dbReference>
<reference evidence="1 2" key="1">
    <citation type="submission" date="2017-01" db="EMBL/GenBank/DDBJ databases">
        <authorList>
            <person name="Mah S.A."/>
            <person name="Swanson W.J."/>
            <person name="Moy G.W."/>
            <person name="Vacquier V.D."/>
        </authorList>
    </citation>
    <scope>NUCLEOTIDE SEQUENCE [LARGE SCALE GENOMIC DNA]</scope>
</reference>
<sequence length="133" mass="15281">MNEKTKFAKNVIAGAVAQTYSRLTLAASQGLFLYYQDLCPIMYGMHFDRLSEDQSEALWQLLAVTMELDAAAGRLPLAALFVSRRKGEHQPRAAFYEVYKKLYGETLDAEGWRKLVERIWQSYAMPPELLERL</sequence>
<name>A0A1S6L3M0_9CAUD</name>
<accession>A0A1S6L3M0</accession>
<keyword evidence="2" id="KW-1185">Reference proteome</keyword>
<protein>
    <submittedName>
        <fullName evidence="1">Uncharacterized protein</fullName>
    </submittedName>
</protein>
<evidence type="ECO:0000313" key="2">
    <source>
        <dbReference type="Proteomes" id="UP000221250"/>
    </source>
</evidence>
<gene>
    <name evidence="1" type="ORF">YOLOSWAG_315</name>
</gene>